<feature type="compositionally biased region" description="Basic and acidic residues" evidence="4">
    <location>
        <begin position="276"/>
        <end position="297"/>
    </location>
</feature>
<dbReference type="Proteomes" id="UP001465755">
    <property type="component" value="Unassembled WGS sequence"/>
</dbReference>
<keyword evidence="3" id="KW-0539">Nucleus</keyword>
<dbReference type="InterPro" id="IPR052435">
    <property type="entry name" value="YY1-Transcr_Regul"/>
</dbReference>
<evidence type="ECO:0008006" key="7">
    <source>
        <dbReference type="Google" id="ProtNLM"/>
    </source>
</evidence>
<evidence type="ECO:0000256" key="3">
    <source>
        <dbReference type="ARBA" id="ARBA00023242"/>
    </source>
</evidence>
<sequence>MRLTDSESEDASLEEESASESADEDEDEDYDVEAEDRPAGASGQSAEAGEENADGITGRYLFNAGDNWQDHLRLLDPQSQQALLHVDEQEASEIAAAAAPSRAPPAAPTAAAGFSDIDACLAAGYAPHGLPTDPRQMVLCQTRQQVAAEAEEAAIWQRTRARQPMLDVSLDQLSAMLSIDEEGELGVLEEDEEEQYQEFLQALQGDQVEMPEDDDLDDMDFEADLEDLLPDPLPPEELEAACPEEEGTWPEAQAQQEGNPPSRRRRREPRTRAQHAQRDRAAIRELESTARLRDKQLKPLLPSGPAAAQPGSWTPQQRGQLHKQVHEHAQMLIQGMALARLMGNANRVQMAHIPCSGDARQYTAHVRSLLMSLQGFAKDQVMRNWHLDVHLEGLPEPVPGCRRGSEDAVHSVAQVAPLYHLDGFLKDFDIMTEGDRDAASSSVMMGSVETALERFSGIFDPQMYPRLRVLGENEQWTPGEEALLAAGLLRFGMKLEAIRNYLLPAKSVHGIKRHQQLRSKASADSIVKAAAAMVTGPLTTEEFQRVERFLVLHGNNAATKWEEIATQVLPHRPANRVQKLYNAARDKKRAASDVSACTTFEDPSRQPRPVTKRRGRPSKQMLADRQRLRTQERLTSIGDPTSHLQMLAHDPSLRQYWTGQQPQQQPSAAVQCAHSADSSTGPAPATSAQGNAARPVDASAQQLQDQADTSAATEPASTVPHAPPPPVIVITARSTPQQETTIAALAVDTIDFSEKRGAEGIAGTTVWRSRLQFERMEMDEGAEDRGQQGHALLWDRADLCDDAEPSPAPAARQLPPTQLSAPAAVCSSRPPVIVSVAPTAKLPRLPPGSYPSSIVNIYRTSAGLNRHHPGALVDTMDMCDDGDESAIRGKSTDAGEAAVMADSPVPWTEEDDRPIFQVALIAAKGSPSRSDLMQLSRKLQQRLPPNLHGARSLQAVQQRIATLQERFAAFKKQQQAKQA</sequence>
<dbReference type="AlphaFoldDB" id="A0AAW1NVW0"/>
<dbReference type="PANTHER" id="PTHR16088:SF3">
    <property type="entry name" value="GON-4-LIKE PROTEIN"/>
    <property type="match status" value="1"/>
</dbReference>
<proteinExistence type="predicted"/>
<evidence type="ECO:0000256" key="2">
    <source>
        <dbReference type="ARBA" id="ARBA00023163"/>
    </source>
</evidence>
<evidence type="ECO:0000256" key="1">
    <source>
        <dbReference type="ARBA" id="ARBA00023015"/>
    </source>
</evidence>
<evidence type="ECO:0000313" key="6">
    <source>
        <dbReference type="Proteomes" id="UP001465755"/>
    </source>
</evidence>
<feature type="compositionally biased region" description="Basic residues" evidence="4">
    <location>
        <begin position="262"/>
        <end position="275"/>
    </location>
</feature>
<evidence type="ECO:0000256" key="4">
    <source>
        <dbReference type="SAM" id="MobiDB-lite"/>
    </source>
</evidence>
<feature type="region of interest" description="Disordered" evidence="4">
    <location>
        <begin position="226"/>
        <end position="320"/>
    </location>
</feature>
<feature type="compositionally biased region" description="Acidic residues" evidence="4">
    <location>
        <begin position="226"/>
        <end position="248"/>
    </location>
</feature>
<organism evidence="5 6">
    <name type="scientific">Symbiochloris irregularis</name>
    <dbReference type="NCBI Taxonomy" id="706552"/>
    <lineage>
        <taxon>Eukaryota</taxon>
        <taxon>Viridiplantae</taxon>
        <taxon>Chlorophyta</taxon>
        <taxon>core chlorophytes</taxon>
        <taxon>Trebouxiophyceae</taxon>
        <taxon>Trebouxiales</taxon>
        <taxon>Trebouxiaceae</taxon>
        <taxon>Symbiochloris</taxon>
    </lineage>
</organism>
<feature type="region of interest" description="Disordered" evidence="4">
    <location>
        <begin position="591"/>
        <end position="643"/>
    </location>
</feature>
<keyword evidence="6" id="KW-1185">Reference proteome</keyword>
<dbReference type="GO" id="GO:0005634">
    <property type="term" value="C:nucleus"/>
    <property type="evidence" value="ECO:0007669"/>
    <property type="project" value="TreeGrafter"/>
</dbReference>
<feature type="compositionally biased region" description="Acidic residues" evidence="4">
    <location>
        <begin position="1"/>
        <end position="34"/>
    </location>
</feature>
<keyword evidence="2" id="KW-0804">Transcription</keyword>
<feature type="compositionally biased region" description="Low complexity" evidence="4">
    <location>
        <begin position="697"/>
        <end position="720"/>
    </location>
</feature>
<evidence type="ECO:0000313" key="5">
    <source>
        <dbReference type="EMBL" id="KAK9796690.1"/>
    </source>
</evidence>
<feature type="compositionally biased region" description="Basic and acidic residues" evidence="4">
    <location>
        <begin position="622"/>
        <end position="632"/>
    </location>
</feature>
<protein>
    <recommendedName>
        <fullName evidence="7">Myb-like domain-containing protein</fullName>
    </recommendedName>
</protein>
<dbReference type="GO" id="GO:0003712">
    <property type="term" value="F:transcription coregulator activity"/>
    <property type="evidence" value="ECO:0007669"/>
    <property type="project" value="TreeGrafter"/>
</dbReference>
<dbReference type="GO" id="GO:0006355">
    <property type="term" value="P:regulation of DNA-templated transcription"/>
    <property type="evidence" value="ECO:0007669"/>
    <property type="project" value="TreeGrafter"/>
</dbReference>
<feature type="compositionally biased region" description="Polar residues" evidence="4">
    <location>
        <begin position="676"/>
        <end position="690"/>
    </location>
</feature>
<accession>A0AAW1NVW0</accession>
<feature type="region of interest" description="Disordered" evidence="4">
    <location>
        <begin position="1"/>
        <end position="54"/>
    </location>
</feature>
<feature type="region of interest" description="Disordered" evidence="4">
    <location>
        <begin position="657"/>
        <end position="728"/>
    </location>
</feature>
<gene>
    <name evidence="5" type="ORF">WJX73_000725</name>
</gene>
<keyword evidence="1" id="KW-0805">Transcription regulation</keyword>
<comment type="caution">
    <text evidence="5">The sequence shown here is derived from an EMBL/GenBank/DDBJ whole genome shotgun (WGS) entry which is preliminary data.</text>
</comment>
<dbReference type="PANTHER" id="PTHR16088">
    <property type="entry name" value="YY1 ASSOCIATED PROTEIN-RELATED"/>
    <property type="match status" value="1"/>
</dbReference>
<name>A0AAW1NVW0_9CHLO</name>
<dbReference type="EMBL" id="JALJOQ010000113">
    <property type="protein sequence ID" value="KAK9796690.1"/>
    <property type="molecule type" value="Genomic_DNA"/>
</dbReference>
<reference evidence="5 6" key="1">
    <citation type="journal article" date="2024" name="Nat. Commun.">
        <title>Phylogenomics reveals the evolutionary origins of lichenization in chlorophyte algae.</title>
        <authorList>
            <person name="Puginier C."/>
            <person name="Libourel C."/>
            <person name="Otte J."/>
            <person name="Skaloud P."/>
            <person name="Haon M."/>
            <person name="Grisel S."/>
            <person name="Petersen M."/>
            <person name="Berrin J.G."/>
            <person name="Delaux P.M."/>
            <person name="Dal Grande F."/>
            <person name="Keller J."/>
        </authorList>
    </citation>
    <scope>NUCLEOTIDE SEQUENCE [LARGE SCALE GENOMIC DNA]</scope>
    <source>
        <strain evidence="5 6">SAG 2036</strain>
    </source>
</reference>